<dbReference type="InterPro" id="IPR013783">
    <property type="entry name" value="Ig-like_fold"/>
</dbReference>
<dbReference type="Pfam" id="PF07679">
    <property type="entry name" value="I-set"/>
    <property type="match status" value="1"/>
</dbReference>
<dbReference type="WBParaSite" id="HNAJ_0001331101-mRNA-1">
    <property type="protein sequence ID" value="HNAJ_0001331101-mRNA-1"/>
    <property type="gene ID" value="HNAJ_0001331101"/>
</dbReference>
<accession>A0A0R3TZL2</accession>
<dbReference type="PROSITE" id="PS50835">
    <property type="entry name" value="IG_LIKE"/>
    <property type="match status" value="1"/>
</dbReference>
<dbReference type="PANTHER" id="PTHR11640:SF31">
    <property type="entry name" value="IRREGULAR CHIASM C-ROUGHEST PROTEIN-RELATED"/>
    <property type="match status" value="1"/>
</dbReference>
<evidence type="ECO:0000313" key="9">
    <source>
        <dbReference type="Proteomes" id="UP000278807"/>
    </source>
</evidence>
<evidence type="ECO:0000256" key="2">
    <source>
        <dbReference type="ARBA" id="ARBA00023136"/>
    </source>
</evidence>
<keyword evidence="3" id="KW-1015">Disulfide bond</keyword>
<dbReference type="STRING" id="102285.A0A0R3TZL2"/>
<reference evidence="8 9" key="2">
    <citation type="submission" date="2018-11" db="EMBL/GenBank/DDBJ databases">
        <authorList>
            <consortium name="Pathogen Informatics"/>
        </authorList>
    </citation>
    <scope>NUCLEOTIDE SEQUENCE [LARGE SCALE GENOMIC DNA]</scope>
</reference>
<feature type="signal peptide" evidence="6">
    <location>
        <begin position="1"/>
        <end position="17"/>
    </location>
</feature>
<organism evidence="10">
    <name type="scientific">Rodentolepis nana</name>
    <name type="common">Dwarf tapeworm</name>
    <name type="synonym">Hymenolepis nana</name>
    <dbReference type="NCBI Taxonomy" id="102285"/>
    <lineage>
        <taxon>Eukaryota</taxon>
        <taxon>Metazoa</taxon>
        <taxon>Spiralia</taxon>
        <taxon>Lophotrochozoa</taxon>
        <taxon>Platyhelminthes</taxon>
        <taxon>Cestoda</taxon>
        <taxon>Eucestoda</taxon>
        <taxon>Cyclophyllidea</taxon>
        <taxon>Hymenolepididae</taxon>
        <taxon>Rodentolepis</taxon>
    </lineage>
</organism>
<gene>
    <name evidence="8" type="ORF">HNAJ_LOCUS13285</name>
</gene>
<dbReference type="Proteomes" id="UP000278807">
    <property type="component" value="Unassembled WGS sequence"/>
</dbReference>
<protein>
    <submittedName>
        <fullName evidence="10">Ig-like domain-containing protein</fullName>
    </submittedName>
</protein>
<dbReference type="GO" id="GO:0098609">
    <property type="term" value="P:cell-cell adhesion"/>
    <property type="evidence" value="ECO:0007669"/>
    <property type="project" value="TreeGrafter"/>
</dbReference>
<keyword evidence="4" id="KW-0325">Glycoprotein</keyword>
<dbReference type="GO" id="GO:0005886">
    <property type="term" value="C:plasma membrane"/>
    <property type="evidence" value="ECO:0007669"/>
    <property type="project" value="TreeGrafter"/>
</dbReference>
<feature type="chain" id="PRO_5043132196" evidence="6">
    <location>
        <begin position="18"/>
        <end position="369"/>
    </location>
</feature>
<evidence type="ECO:0000256" key="6">
    <source>
        <dbReference type="SAM" id="SignalP"/>
    </source>
</evidence>
<proteinExistence type="predicted"/>
<evidence type="ECO:0000256" key="4">
    <source>
        <dbReference type="ARBA" id="ARBA00023180"/>
    </source>
</evidence>
<dbReference type="SUPFAM" id="SSF48726">
    <property type="entry name" value="Immunoglobulin"/>
    <property type="match status" value="1"/>
</dbReference>
<dbReference type="InterPro" id="IPR007110">
    <property type="entry name" value="Ig-like_dom"/>
</dbReference>
<dbReference type="InterPro" id="IPR013098">
    <property type="entry name" value="Ig_I-set"/>
</dbReference>
<dbReference type="EMBL" id="UZAE01015220">
    <property type="protein sequence ID" value="VDO15455.1"/>
    <property type="molecule type" value="Genomic_DNA"/>
</dbReference>
<dbReference type="GO" id="GO:0005911">
    <property type="term" value="C:cell-cell junction"/>
    <property type="evidence" value="ECO:0007669"/>
    <property type="project" value="TreeGrafter"/>
</dbReference>
<dbReference type="Gene3D" id="2.60.40.10">
    <property type="entry name" value="Immunoglobulins"/>
    <property type="match status" value="1"/>
</dbReference>
<dbReference type="OrthoDB" id="9998697at2759"/>
<keyword evidence="5" id="KW-0393">Immunoglobulin domain</keyword>
<evidence type="ECO:0000259" key="7">
    <source>
        <dbReference type="PROSITE" id="PS50835"/>
    </source>
</evidence>
<dbReference type="PANTHER" id="PTHR11640">
    <property type="entry name" value="NEPHRIN"/>
    <property type="match status" value="1"/>
</dbReference>
<evidence type="ECO:0000313" key="8">
    <source>
        <dbReference type="EMBL" id="VDO15455.1"/>
    </source>
</evidence>
<sequence length="369" mass="40405">MGVVTVILLSIIPNIVSQPPPVTYLDRSRLELTSSPSHPPLSCEVWPPTANISLYIAHPYLGGGSNSPSGPRSHLSLEPIPTGPSSAPFRITRRIVPSNSTLGLIDPMTASVPAFSNAAANLEVLGGDGSNVWASVDSVDVHCRVDTKFGAVLSAPFRVVISRLPEPLTPTGFSQTRVKEFIKGNVAFVSCRIPPDSQPPPIVQFYLNGSLITNSQKYKQVLRPNEDQVILLINSFKVSDEGDYRCTLTNPVTKATVWSPEIIRLQVRTPDKPVNARIILPLAPQDNSSAAATRQLVVREGDNVTLFCIMEGAPPPEVHTYPHNTQKNRYIMDQEFVENIMKLQVANRAHPEDDNGITTDRIWDIRDLA</sequence>
<evidence type="ECO:0000256" key="1">
    <source>
        <dbReference type="ARBA" id="ARBA00004479"/>
    </source>
</evidence>
<evidence type="ECO:0000313" key="10">
    <source>
        <dbReference type="WBParaSite" id="HNAJ_0001331101-mRNA-1"/>
    </source>
</evidence>
<keyword evidence="9" id="KW-1185">Reference proteome</keyword>
<name>A0A0R3TZL2_RODNA</name>
<reference evidence="10" key="1">
    <citation type="submission" date="2017-02" db="UniProtKB">
        <authorList>
            <consortium name="WormBaseParasite"/>
        </authorList>
    </citation>
    <scope>IDENTIFICATION</scope>
</reference>
<keyword evidence="2" id="KW-0472">Membrane</keyword>
<feature type="domain" description="Ig-like" evidence="7">
    <location>
        <begin position="170"/>
        <end position="258"/>
    </location>
</feature>
<dbReference type="InterPro" id="IPR036179">
    <property type="entry name" value="Ig-like_dom_sf"/>
</dbReference>
<comment type="subcellular location">
    <subcellularLocation>
        <location evidence="1">Membrane</location>
        <topology evidence="1">Single-pass type I membrane protein</topology>
    </subcellularLocation>
</comment>
<evidence type="ECO:0000256" key="3">
    <source>
        <dbReference type="ARBA" id="ARBA00023157"/>
    </source>
</evidence>
<dbReference type="CDD" id="cd00096">
    <property type="entry name" value="Ig"/>
    <property type="match status" value="1"/>
</dbReference>
<dbReference type="GO" id="GO:0050839">
    <property type="term" value="F:cell adhesion molecule binding"/>
    <property type="evidence" value="ECO:0007669"/>
    <property type="project" value="TreeGrafter"/>
</dbReference>
<keyword evidence="6" id="KW-0732">Signal</keyword>
<evidence type="ECO:0000256" key="5">
    <source>
        <dbReference type="ARBA" id="ARBA00023319"/>
    </source>
</evidence>
<dbReference type="AlphaFoldDB" id="A0A0R3TZL2"/>
<dbReference type="InterPro" id="IPR051275">
    <property type="entry name" value="Cell_adhesion_signaling"/>
</dbReference>